<protein>
    <recommendedName>
        <fullName evidence="1">F-box domain-containing protein</fullName>
    </recommendedName>
</protein>
<dbReference type="InParanoid" id="E3NGH0"/>
<organism evidence="3">
    <name type="scientific">Caenorhabditis remanei</name>
    <name type="common">Caenorhabditis vulgaris</name>
    <dbReference type="NCBI Taxonomy" id="31234"/>
    <lineage>
        <taxon>Eukaryota</taxon>
        <taxon>Metazoa</taxon>
        <taxon>Ecdysozoa</taxon>
        <taxon>Nematoda</taxon>
        <taxon>Chromadorea</taxon>
        <taxon>Rhabditida</taxon>
        <taxon>Rhabditina</taxon>
        <taxon>Rhabditomorpha</taxon>
        <taxon>Rhabditoidea</taxon>
        <taxon>Rhabditidae</taxon>
        <taxon>Peloderinae</taxon>
        <taxon>Caenorhabditis</taxon>
    </lineage>
</organism>
<dbReference type="PANTHER" id="PTHR21503">
    <property type="entry name" value="F-BOX-CONTAINING HYPOTHETICAL PROTEIN C.ELEGANS"/>
    <property type="match status" value="1"/>
</dbReference>
<name>E3NGH0_CAERE</name>
<gene>
    <name evidence="2" type="ORF">CRE_31528</name>
</gene>
<dbReference type="PROSITE" id="PS50181">
    <property type="entry name" value="FBOX"/>
    <property type="match status" value="1"/>
</dbReference>
<sequence length="166" mass="18852">MSPFPLLRLPGVVLCEVFKSLSIGEKIKLSVCSNKTSIQINIARLYSQKVIVDLGCLSHKIKVHSEKNKEAFEIFIYPDHWNRPNSNIQKCSIACCSVRVMSAGIGIETFWKNYREGFLSFVRHLLKMFQCKISASRKVIQTDDGSKKATIELGQHYIEMSVTPIE</sequence>
<proteinExistence type="predicted"/>
<feature type="domain" description="F-box" evidence="1">
    <location>
        <begin position="3"/>
        <end position="49"/>
    </location>
</feature>
<reference evidence="2" key="1">
    <citation type="submission" date="2007-07" db="EMBL/GenBank/DDBJ databases">
        <title>PCAP assembly of the Caenorhabditis remanei genome.</title>
        <authorList>
            <consortium name="The Caenorhabditis remanei Sequencing Consortium"/>
            <person name="Wilson R.K."/>
        </authorList>
    </citation>
    <scope>NUCLEOTIDE SEQUENCE [LARGE SCALE GENOMIC DNA]</scope>
    <source>
        <strain evidence="2">PB4641</strain>
    </source>
</reference>
<evidence type="ECO:0000313" key="3">
    <source>
        <dbReference type="Proteomes" id="UP000008281"/>
    </source>
</evidence>
<evidence type="ECO:0000259" key="1">
    <source>
        <dbReference type="PROSITE" id="PS50181"/>
    </source>
</evidence>
<dbReference type="HOGENOM" id="CLU_1391418_0_0_1"/>
<dbReference type="AlphaFoldDB" id="E3NGH0"/>
<dbReference type="PANTHER" id="PTHR21503:SF52">
    <property type="entry name" value="F-BOX DOMAIN-CONTAINING PROTEIN"/>
    <property type="match status" value="1"/>
</dbReference>
<dbReference type="Proteomes" id="UP000008281">
    <property type="component" value="Unassembled WGS sequence"/>
</dbReference>
<evidence type="ECO:0000313" key="2">
    <source>
        <dbReference type="EMBL" id="EFO97094.1"/>
    </source>
</evidence>
<accession>E3NGH0</accession>
<dbReference type="EMBL" id="DS268654">
    <property type="protein sequence ID" value="EFO97094.1"/>
    <property type="molecule type" value="Genomic_DNA"/>
</dbReference>
<keyword evidence="3" id="KW-1185">Reference proteome</keyword>
<dbReference type="InterPro" id="IPR001810">
    <property type="entry name" value="F-box_dom"/>
</dbReference>